<accession>A0AAV4B3M5</accession>
<dbReference type="AlphaFoldDB" id="A0AAV4B3M5"/>
<keyword evidence="2" id="KW-1185">Reference proteome</keyword>
<reference evidence="1 2" key="1">
    <citation type="journal article" date="2021" name="Elife">
        <title>Chloroplast acquisition without the gene transfer in kleptoplastic sea slugs, Plakobranchus ocellatus.</title>
        <authorList>
            <person name="Maeda T."/>
            <person name="Takahashi S."/>
            <person name="Yoshida T."/>
            <person name="Shimamura S."/>
            <person name="Takaki Y."/>
            <person name="Nagai Y."/>
            <person name="Toyoda A."/>
            <person name="Suzuki Y."/>
            <person name="Arimoto A."/>
            <person name="Ishii H."/>
            <person name="Satoh N."/>
            <person name="Nishiyama T."/>
            <person name="Hasebe M."/>
            <person name="Maruyama T."/>
            <person name="Minagawa J."/>
            <person name="Obokata J."/>
            <person name="Shigenobu S."/>
        </authorList>
    </citation>
    <scope>NUCLEOTIDE SEQUENCE [LARGE SCALE GENOMIC DNA]</scope>
</reference>
<dbReference type="Proteomes" id="UP000735302">
    <property type="component" value="Unassembled WGS sequence"/>
</dbReference>
<evidence type="ECO:0000313" key="1">
    <source>
        <dbReference type="EMBL" id="GFO14183.1"/>
    </source>
</evidence>
<dbReference type="EMBL" id="BLXT01004527">
    <property type="protein sequence ID" value="GFO14183.1"/>
    <property type="molecule type" value="Genomic_DNA"/>
</dbReference>
<comment type="caution">
    <text evidence="1">The sequence shown here is derived from an EMBL/GenBank/DDBJ whole genome shotgun (WGS) entry which is preliminary data.</text>
</comment>
<organism evidence="1 2">
    <name type="scientific">Plakobranchus ocellatus</name>
    <dbReference type="NCBI Taxonomy" id="259542"/>
    <lineage>
        <taxon>Eukaryota</taxon>
        <taxon>Metazoa</taxon>
        <taxon>Spiralia</taxon>
        <taxon>Lophotrochozoa</taxon>
        <taxon>Mollusca</taxon>
        <taxon>Gastropoda</taxon>
        <taxon>Heterobranchia</taxon>
        <taxon>Euthyneura</taxon>
        <taxon>Panpulmonata</taxon>
        <taxon>Sacoglossa</taxon>
        <taxon>Placobranchoidea</taxon>
        <taxon>Plakobranchidae</taxon>
        <taxon>Plakobranchus</taxon>
    </lineage>
</organism>
<protein>
    <submittedName>
        <fullName evidence="1">Uncharacterized protein</fullName>
    </submittedName>
</protein>
<gene>
    <name evidence="1" type="ORF">PoB_004068800</name>
</gene>
<name>A0AAV4B3M5_9GAST</name>
<proteinExistence type="predicted"/>
<evidence type="ECO:0000313" key="2">
    <source>
        <dbReference type="Proteomes" id="UP000735302"/>
    </source>
</evidence>
<sequence>MYSSDVIIHLSSNDPIGVLRLWANIERSVLVEALEPVAHDTNGLKKTGSSCAIPHAISCLYPVYISTNKRIITVAPVFVKKKKKVM</sequence>